<dbReference type="GeneID" id="5010914"/>
<evidence type="ECO:0000259" key="3">
    <source>
        <dbReference type="PROSITE" id="PS01186"/>
    </source>
</evidence>
<organism evidence="4 5">
    <name type="scientific">Paramecium tetraurelia</name>
    <dbReference type="NCBI Taxonomy" id="5888"/>
    <lineage>
        <taxon>Eukaryota</taxon>
        <taxon>Sar</taxon>
        <taxon>Alveolata</taxon>
        <taxon>Ciliophora</taxon>
        <taxon>Intramacronucleata</taxon>
        <taxon>Oligohymenophorea</taxon>
        <taxon>Peniculida</taxon>
        <taxon>Parameciidae</taxon>
        <taxon>Paramecium</taxon>
    </lineage>
</organism>
<feature type="signal peptide" evidence="1">
    <location>
        <begin position="1"/>
        <end position="19"/>
    </location>
</feature>
<feature type="domain" description="EGF-like" evidence="2 3">
    <location>
        <begin position="153"/>
        <end position="164"/>
    </location>
</feature>
<dbReference type="InParanoid" id="A0BGR5"/>
<dbReference type="KEGG" id="ptm:GSPATT00028767001"/>
<feature type="chain" id="PRO_5002622467" description="EGF-like domain-containing protein" evidence="1">
    <location>
        <begin position="20"/>
        <end position="313"/>
    </location>
</feature>
<dbReference type="OrthoDB" id="1924787at2759"/>
<evidence type="ECO:0000256" key="1">
    <source>
        <dbReference type="SAM" id="SignalP"/>
    </source>
</evidence>
<reference evidence="4 5" key="1">
    <citation type="journal article" date="2006" name="Nature">
        <title>Global trends of whole-genome duplications revealed by the ciliate Paramecium tetraurelia.</title>
        <authorList>
            <consortium name="Genoscope"/>
            <person name="Aury J.-M."/>
            <person name="Jaillon O."/>
            <person name="Duret L."/>
            <person name="Noel B."/>
            <person name="Jubin C."/>
            <person name="Porcel B.M."/>
            <person name="Segurens B."/>
            <person name="Daubin V."/>
            <person name="Anthouard V."/>
            <person name="Aiach N."/>
            <person name="Arnaiz O."/>
            <person name="Billaut A."/>
            <person name="Beisson J."/>
            <person name="Blanc I."/>
            <person name="Bouhouche K."/>
            <person name="Camara F."/>
            <person name="Duharcourt S."/>
            <person name="Guigo R."/>
            <person name="Gogendeau D."/>
            <person name="Katinka M."/>
            <person name="Keller A.-M."/>
            <person name="Kissmehl R."/>
            <person name="Klotz C."/>
            <person name="Koll F."/>
            <person name="Le Moue A."/>
            <person name="Lepere C."/>
            <person name="Malinsky S."/>
            <person name="Nowacki M."/>
            <person name="Nowak J.K."/>
            <person name="Plattner H."/>
            <person name="Poulain J."/>
            <person name="Ruiz F."/>
            <person name="Serrano V."/>
            <person name="Zagulski M."/>
            <person name="Dessen P."/>
            <person name="Betermier M."/>
            <person name="Weissenbach J."/>
            <person name="Scarpelli C."/>
            <person name="Schachter V."/>
            <person name="Sperling L."/>
            <person name="Meyer E."/>
            <person name="Cohen J."/>
            <person name="Wincker P."/>
        </authorList>
    </citation>
    <scope>NUCLEOTIDE SEQUENCE [LARGE SCALE GENOMIC DNA]</scope>
    <source>
        <strain evidence="4 5">Stock d4-2</strain>
    </source>
</reference>
<dbReference type="RefSeq" id="XP_001425130.1">
    <property type="nucleotide sequence ID" value="XM_001425093.2"/>
</dbReference>
<evidence type="ECO:0000313" key="5">
    <source>
        <dbReference type="Proteomes" id="UP000000600"/>
    </source>
</evidence>
<evidence type="ECO:0000313" key="4">
    <source>
        <dbReference type="EMBL" id="CAK57732.1"/>
    </source>
</evidence>
<evidence type="ECO:0000259" key="2">
    <source>
        <dbReference type="PROSITE" id="PS00022"/>
    </source>
</evidence>
<dbReference type="Pfam" id="PF23106">
    <property type="entry name" value="EGF_Teneurin"/>
    <property type="match status" value="1"/>
</dbReference>
<gene>
    <name evidence="4" type="ORF">GSPATT00028767001</name>
</gene>
<dbReference type="Proteomes" id="UP000000600">
    <property type="component" value="Unassembled WGS sequence"/>
</dbReference>
<accession>A0BGR5</accession>
<keyword evidence="5" id="KW-1185">Reference proteome</keyword>
<name>A0BGR5_PARTE</name>
<dbReference type="HOGENOM" id="CLU_889826_0_0_1"/>
<keyword evidence="1" id="KW-0732">Signal</keyword>
<protein>
    <recommendedName>
        <fullName evidence="2 3">EGF-like domain-containing protein</fullName>
    </recommendedName>
</protein>
<dbReference type="InterPro" id="IPR000742">
    <property type="entry name" value="EGF"/>
</dbReference>
<dbReference type="OMA" id="HEDQTFL"/>
<dbReference type="AlphaFoldDB" id="A0BGR5"/>
<dbReference type="EMBL" id="CT867993">
    <property type="protein sequence ID" value="CAK57732.1"/>
    <property type="molecule type" value="Genomic_DNA"/>
</dbReference>
<dbReference type="PROSITE" id="PS01186">
    <property type="entry name" value="EGF_2"/>
    <property type="match status" value="1"/>
</dbReference>
<dbReference type="Gene3D" id="2.60.120.260">
    <property type="entry name" value="Galactose-binding domain-like"/>
    <property type="match status" value="1"/>
</dbReference>
<proteinExistence type="predicted"/>
<sequence>MFCYIILLVIVAKCRLTKQINLHQSENSLNQWSEESISSNSFYTLPAGHSYYSIDVTLEHEDQTFLLIQLDIKENSFTQYDQQDFEYVTISSYLDGQLERHIIVYNKHHKQTNIQVFSQNNTKYKITITAMKKLGNNCLNQCNHHGLCQKQKCECFSGYFGDDCHSQVFKFSDTKDLNLNVPEQMQYYVMDLKEQKKQVEISFILENYEDLKLTFFNDIKQQSQTILKEGKKVMYLLLEFNFSEISKSVAIFAAEKNMNKNQYFLAHIKKKEVQEGLSFTNKITMGIVGFSISILLTFNGPVVIQNVVRCCCS</sequence>
<dbReference type="PROSITE" id="PS00022">
    <property type="entry name" value="EGF_1"/>
    <property type="match status" value="1"/>
</dbReference>